<feature type="region of interest" description="Disordered" evidence="2">
    <location>
        <begin position="781"/>
        <end position="819"/>
    </location>
</feature>
<dbReference type="AlphaFoldDB" id="A0AAV2D0Y3"/>
<dbReference type="GO" id="GO:0008270">
    <property type="term" value="F:zinc ion binding"/>
    <property type="evidence" value="ECO:0007669"/>
    <property type="project" value="UniProtKB-KW"/>
</dbReference>
<feature type="region of interest" description="Disordered" evidence="2">
    <location>
        <begin position="851"/>
        <end position="922"/>
    </location>
</feature>
<keyword evidence="1" id="KW-0862">Zinc</keyword>
<dbReference type="InterPro" id="IPR040256">
    <property type="entry name" value="At4g02000-like"/>
</dbReference>
<keyword evidence="1" id="KW-0863">Zinc-finger</keyword>
<dbReference type="EMBL" id="OZ034814">
    <property type="protein sequence ID" value="CAL1363030.1"/>
    <property type="molecule type" value="Genomic_DNA"/>
</dbReference>
<feature type="compositionally biased region" description="Basic and acidic residues" evidence="2">
    <location>
        <begin position="738"/>
        <end position="747"/>
    </location>
</feature>
<feature type="region of interest" description="Disordered" evidence="2">
    <location>
        <begin position="193"/>
        <end position="225"/>
    </location>
</feature>
<feature type="compositionally biased region" description="Basic and acidic residues" evidence="2">
    <location>
        <begin position="141"/>
        <end position="157"/>
    </location>
</feature>
<feature type="compositionally biased region" description="Basic and acidic residues" evidence="2">
    <location>
        <begin position="609"/>
        <end position="618"/>
    </location>
</feature>
<reference evidence="5 6" key="1">
    <citation type="submission" date="2024-04" db="EMBL/GenBank/DDBJ databases">
        <authorList>
            <person name="Fracassetti M."/>
        </authorList>
    </citation>
    <scope>NUCLEOTIDE SEQUENCE [LARGE SCALE GENOMIC DNA]</scope>
</reference>
<protein>
    <recommendedName>
        <fullName evidence="4">CCHC-type domain-containing protein</fullName>
    </recommendedName>
</protein>
<dbReference type="Pfam" id="PF14111">
    <property type="entry name" value="DUF4283"/>
    <property type="match status" value="1"/>
</dbReference>
<name>A0AAV2D0Y3_9ROSI</name>
<gene>
    <name evidence="5" type="ORF">LTRI10_LOCUS9738</name>
</gene>
<evidence type="ECO:0000256" key="3">
    <source>
        <dbReference type="SAM" id="SignalP"/>
    </source>
</evidence>
<feature type="region of interest" description="Disordered" evidence="2">
    <location>
        <begin position="38"/>
        <end position="66"/>
    </location>
</feature>
<keyword evidence="6" id="KW-1185">Reference proteome</keyword>
<dbReference type="InterPro" id="IPR025836">
    <property type="entry name" value="Zn_knuckle_CX2CX4HX4C"/>
</dbReference>
<dbReference type="Pfam" id="PF14392">
    <property type="entry name" value="zf-CCHC_4"/>
    <property type="match status" value="1"/>
</dbReference>
<evidence type="ECO:0000313" key="6">
    <source>
        <dbReference type="Proteomes" id="UP001497516"/>
    </source>
</evidence>
<feature type="region of interest" description="Disordered" evidence="2">
    <location>
        <begin position="140"/>
        <end position="165"/>
    </location>
</feature>
<feature type="region of interest" description="Disordered" evidence="2">
    <location>
        <begin position="609"/>
        <end position="766"/>
    </location>
</feature>
<dbReference type="InterPro" id="IPR025558">
    <property type="entry name" value="DUF4283"/>
</dbReference>
<dbReference type="Proteomes" id="UP001497516">
    <property type="component" value="Chromosome 10"/>
</dbReference>
<organism evidence="5 6">
    <name type="scientific">Linum trigynum</name>
    <dbReference type="NCBI Taxonomy" id="586398"/>
    <lineage>
        <taxon>Eukaryota</taxon>
        <taxon>Viridiplantae</taxon>
        <taxon>Streptophyta</taxon>
        <taxon>Embryophyta</taxon>
        <taxon>Tracheophyta</taxon>
        <taxon>Spermatophyta</taxon>
        <taxon>Magnoliopsida</taxon>
        <taxon>eudicotyledons</taxon>
        <taxon>Gunneridae</taxon>
        <taxon>Pentapetalae</taxon>
        <taxon>rosids</taxon>
        <taxon>fabids</taxon>
        <taxon>Malpighiales</taxon>
        <taxon>Linaceae</taxon>
        <taxon>Linum</taxon>
    </lineage>
</organism>
<feature type="chain" id="PRO_5043999215" description="CCHC-type domain-containing protein" evidence="3">
    <location>
        <begin position="21"/>
        <end position="995"/>
    </location>
</feature>
<dbReference type="PANTHER" id="PTHR31286:SF167">
    <property type="entry name" value="OS09G0268800 PROTEIN"/>
    <property type="match status" value="1"/>
</dbReference>
<accession>A0AAV2D0Y3</accession>
<dbReference type="GO" id="GO:0003676">
    <property type="term" value="F:nucleic acid binding"/>
    <property type="evidence" value="ECO:0007669"/>
    <property type="project" value="InterPro"/>
</dbReference>
<dbReference type="PROSITE" id="PS50158">
    <property type="entry name" value="ZF_CCHC"/>
    <property type="match status" value="1"/>
</dbReference>
<evidence type="ECO:0000259" key="4">
    <source>
        <dbReference type="PROSITE" id="PS50158"/>
    </source>
</evidence>
<feature type="compositionally biased region" description="Polar residues" evidence="2">
    <location>
        <begin position="38"/>
        <end position="50"/>
    </location>
</feature>
<evidence type="ECO:0000313" key="5">
    <source>
        <dbReference type="EMBL" id="CAL1363030.1"/>
    </source>
</evidence>
<keyword evidence="1" id="KW-0479">Metal-binding</keyword>
<feature type="domain" description="CCHC-type" evidence="4">
    <location>
        <begin position="593"/>
        <end position="606"/>
    </location>
</feature>
<feature type="compositionally biased region" description="Polar residues" evidence="2">
    <location>
        <begin position="649"/>
        <end position="664"/>
    </location>
</feature>
<dbReference type="PANTHER" id="PTHR31286">
    <property type="entry name" value="GLYCINE-RICH CELL WALL STRUCTURAL PROTEIN 1.8-LIKE"/>
    <property type="match status" value="1"/>
</dbReference>
<evidence type="ECO:0000256" key="1">
    <source>
        <dbReference type="PROSITE-ProRule" id="PRU00047"/>
    </source>
</evidence>
<feature type="signal peptide" evidence="3">
    <location>
        <begin position="1"/>
        <end position="20"/>
    </location>
</feature>
<keyword evidence="3" id="KW-0732">Signal</keyword>
<dbReference type="InterPro" id="IPR001878">
    <property type="entry name" value="Znf_CCHC"/>
</dbReference>
<sequence length="995" mass="109350">MRNALISLLAFAIWIGEGLIQGVCSLFAASVRNQESGLHGSATSEQSHQPSGCRPSASGKDLGKHPLRVWHPRSPLCSRAFYTEGPYERKHEVVCLLRKRKLGLAQGQFDRPPEPRPKKVRVQPLKGWRLWLPPSFDMGSEETKLHQSGTGEDRVQENNKASDPMSNPPIQAHLVWEIAQQKPEVKWPAKQGKNPLISNPAGGRWGSPPILDNRSGRDCRTNRTGPIIRKSNSDSLRVLGRNLRIPLSGHNRIRLSCEWTPTCVESPSPIRNPIVNGEIDLTVDSRKAATAAFFLIYTPVLRLLYHSFQTVKNWGTSSRPAILIPPSAAKQSSGMVTVDKPHAPSFLPIAAPYQLRMLVTACAENTRASTSLEASPDAWHMTQRVSPVSLFQDRIMVHVSEDQVFQFSMDEVLSTKVRAARSMLGRLITAEQFSTLELRDAVIDAWQIKGRVKVTKANYELFEIMLPNEEAKNWALKRSPWIIKDKILCLRPWTSSIPRPIFEELAVAPFRVQIWGVKEDCCTKLFGRKMVSAAIGQVLESDVFACKETGERFIKVRTLIDFSKPLRSQLYASNDDIGGFWVNLRYEYLPSLCYHCGRVGHSRRECSFDPPHGRERFGPHMSTKKVGRKVFEEEDEGPKFGGPRRSVWVNRQISGPVGSANQPRTDTRGSDEQGQISIMGGGENSRPAKGGSGQPDPRLQPPEVPKLSSGTASPRGFIVKKSPKVQIGGGRGKRNMSRGKETKKPEQSRMPGGQKMVSCGEGGDGQTMFEQTRRRRIILEADPDDDALEFEQQPPAEGDSGERKLGPMEGGEGGMVEGHRPAGAVEVGRTQVGNVAGPGVVDQTEMGRVITLEDGPGHPTPNVAKAGPKSRLRKAGPPKTSAQAGPLKKASSRPRRGPGADNGGKRAAVPHDQAKGSGPKGEIIRALVLAESDSEEEAPCFEIKRRPPKVQKMNQSMDIPTGQVSQVVAAFEAGMDITVDQEPVIHSKEISIDPG</sequence>
<proteinExistence type="predicted"/>
<evidence type="ECO:0000256" key="2">
    <source>
        <dbReference type="SAM" id="MobiDB-lite"/>
    </source>
</evidence>